<sequence length="114" mass="12818">MNIDIDSLIHFLLMWGTPAIMMLIAYLKMSKEDRDDVKKDFKTANFILTIGFLVIGYFLASLGNLLALNIMKLLGIPLMIIAAIMITFNMWNKSKVKSILIPILILVAIFVVAT</sequence>
<gene>
    <name evidence="2" type="ORF">J2Z64_003570</name>
</gene>
<keyword evidence="1" id="KW-1133">Transmembrane helix</keyword>
<feature type="transmembrane region" description="Helical" evidence="1">
    <location>
        <begin position="12"/>
        <end position="29"/>
    </location>
</feature>
<keyword evidence="3" id="KW-1185">Reference proteome</keyword>
<evidence type="ECO:0000256" key="1">
    <source>
        <dbReference type="SAM" id="Phobius"/>
    </source>
</evidence>
<comment type="caution">
    <text evidence="2">The sequence shown here is derived from an EMBL/GenBank/DDBJ whole genome shotgun (WGS) entry which is preliminary data.</text>
</comment>
<organism evidence="2 3">
    <name type="scientific">Oceanobacillus polygoni</name>
    <dbReference type="NCBI Taxonomy" id="1235259"/>
    <lineage>
        <taxon>Bacteria</taxon>
        <taxon>Bacillati</taxon>
        <taxon>Bacillota</taxon>
        <taxon>Bacilli</taxon>
        <taxon>Bacillales</taxon>
        <taxon>Bacillaceae</taxon>
        <taxon>Oceanobacillus</taxon>
    </lineage>
</organism>
<feature type="transmembrane region" description="Helical" evidence="1">
    <location>
        <begin position="96"/>
        <end position="113"/>
    </location>
</feature>
<evidence type="ECO:0000313" key="3">
    <source>
        <dbReference type="Proteomes" id="UP001138793"/>
    </source>
</evidence>
<keyword evidence="1" id="KW-0472">Membrane</keyword>
<dbReference type="EMBL" id="JAGGMB010000014">
    <property type="protein sequence ID" value="MBP2079273.1"/>
    <property type="molecule type" value="Genomic_DNA"/>
</dbReference>
<protein>
    <submittedName>
        <fullName evidence="2">Uncharacterized protein</fullName>
    </submittedName>
</protein>
<accession>A0A9X1CJX0</accession>
<keyword evidence="1" id="KW-0812">Transmembrane</keyword>
<dbReference type="Proteomes" id="UP001138793">
    <property type="component" value="Unassembled WGS sequence"/>
</dbReference>
<dbReference type="RefSeq" id="WP_149474791.1">
    <property type="nucleotide sequence ID" value="NZ_JAGGMB010000014.1"/>
</dbReference>
<name>A0A9X1CJX0_9BACI</name>
<proteinExistence type="predicted"/>
<feature type="transmembrane region" description="Helical" evidence="1">
    <location>
        <begin position="41"/>
        <end position="60"/>
    </location>
</feature>
<evidence type="ECO:0000313" key="2">
    <source>
        <dbReference type="EMBL" id="MBP2079273.1"/>
    </source>
</evidence>
<dbReference type="AlphaFoldDB" id="A0A9X1CJX0"/>
<reference evidence="2" key="1">
    <citation type="submission" date="2021-03" db="EMBL/GenBank/DDBJ databases">
        <title>Genomic Encyclopedia of Type Strains, Phase IV (KMG-IV): sequencing the most valuable type-strain genomes for metagenomic binning, comparative biology and taxonomic classification.</title>
        <authorList>
            <person name="Goeker M."/>
        </authorList>
    </citation>
    <scope>NUCLEOTIDE SEQUENCE</scope>
    <source>
        <strain evidence="2">DSM 107338</strain>
    </source>
</reference>
<dbReference type="OrthoDB" id="2881422at2"/>
<feature type="transmembrane region" description="Helical" evidence="1">
    <location>
        <begin position="66"/>
        <end position="89"/>
    </location>
</feature>